<evidence type="ECO:0000256" key="1">
    <source>
        <dbReference type="SAM" id="MobiDB-lite"/>
    </source>
</evidence>
<accession>A0A420YDN3</accession>
<reference evidence="2 3" key="1">
    <citation type="submission" date="2018-08" db="EMBL/GenBank/DDBJ databases">
        <title>Draft genome of the lignicolous fungus Coniochaeta pulveracea.</title>
        <authorList>
            <person name="Borstlap C.J."/>
            <person name="De Witt R.N."/>
            <person name="Botha A."/>
            <person name="Volschenk H."/>
        </authorList>
    </citation>
    <scope>NUCLEOTIDE SEQUENCE [LARGE SCALE GENOMIC DNA]</scope>
    <source>
        <strain evidence="2 3">CAB683</strain>
    </source>
</reference>
<dbReference type="OrthoDB" id="5226911at2759"/>
<evidence type="ECO:0000313" key="3">
    <source>
        <dbReference type="Proteomes" id="UP000275385"/>
    </source>
</evidence>
<feature type="compositionally biased region" description="Polar residues" evidence="1">
    <location>
        <begin position="143"/>
        <end position="154"/>
    </location>
</feature>
<dbReference type="Proteomes" id="UP000275385">
    <property type="component" value="Unassembled WGS sequence"/>
</dbReference>
<feature type="compositionally biased region" description="Low complexity" evidence="1">
    <location>
        <begin position="163"/>
        <end position="178"/>
    </location>
</feature>
<evidence type="ECO:0000313" key="2">
    <source>
        <dbReference type="EMBL" id="RKU45996.1"/>
    </source>
</evidence>
<organism evidence="2 3">
    <name type="scientific">Coniochaeta pulveracea</name>
    <dbReference type="NCBI Taxonomy" id="177199"/>
    <lineage>
        <taxon>Eukaryota</taxon>
        <taxon>Fungi</taxon>
        <taxon>Dikarya</taxon>
        <taxon>Ascomycota</taxon>
        <taxon>Pezizomycotina</taxon>
        <taxon>Sordariomycetes</taxon>
        <taxon>Sordariomycetidae</taxon>
        <taxon>Coniochaetales</taxon>
        <taxon>Coniochaetaceae</taxon>
        <taxon>Coniochaeta</taxon>
    </lineage>
</organism>
<dbReference type="AlphaFoldDB" id="A0A420YDN3"/>
<name>A0A420YDN3_9PEZI</name>
<dbReference type="STRING" id="177199.A0A420YDN3"/>
<protein>
    <submittedName>
        <fullName evidence="2">Uncharacterized protein</fullName>
    </submittedName>
</protein>
<sequence>MSASSHRGERRVAFGNSVNTLLDMYSNCISLLRAFKRRGGNGESLQEKHQAQLRKSLKEDRARVRRAYSSAVSERGSPFEHGDDRSRSALGRVLLKLKAAITKLLRPSSNHKQPPIDFESLMLLSNASRAETIRTFEQLSRRLGSNTSIASSRGGSKRGKRNSPSNSTTRSQTSSSSTLKKARSHSPRSPPLKEKTVKPERAKDKFDAKMRTQHQPRTTVKIEETRTPGRTPTPIRLKEPRTPTRVPNRLSFASFATDSTKLGEIPERKWASRKLMTGSPLSDASTHYNVKPVYPLRPYEAPVKERTFTGWFRRRT</sequence>
<feature type="compositionally biased region" description="Basic and acidic residues" evidence="1">
    <location>
        <begin position="191"/>
        <end position="210"/>
    </location>
</feature>
<dbReference type="EMBL" id="QVQW01000017">
    <property type="protein sequence ID" value="RKU45996.1"/>
    <property type="molecule type" value="Genomic_DNA"/>
</dbReference>
<gene>
    <name evidence="2" type="ORF">DL546_007540</name>
</gene>
<comment type="caution">
    <text evidence="2">The sequence shown here is derived from an EMBL/GenBank/DDBJ whole genome shotgun (WGS) entry which is preliminary data.</text>
</comment>
<keyword evidence="3" id="KW-1185">Reference proteome</keyword>
<feature type="region of interest" description="Disordered" evidence="1">
    <location>
        <begin position="143"/>
        <end position="246"/>
    </location>
</feature>
<proteinExistence type="predicted"/>